<evidence type="ECO:0000259" key="4">
    <source>
        <dbReference type="PROSITE" id="PS51755"/>
    </source>
</evidence>
<dbReference type="Proteomes" id="UP000320876">
    <property type="component" value="Unassembled WGS sequence"/>
</dbReference>
<gene>
    <name evidence="5" type="ORF">FB471_5768</name>
</gene>
<dbReference type="CDD" id="cd15831">
    <property type="entry name" value="BTAD"/>
    <property type="match status" value="1"/>
</dbReference>
<sequence length="1092" mass="118472">MRFGVLGPLEVWTDDGTSVRVPELKVRALLADLLVHQGRPVSADRLTDDLWGAKQPSNPANVLQSKVWQLRRALEKAEPGGRELVVSRPPGYLLEVDSGAVDAGRFQDLTARVQATADPRAKAALLADALALWRGPPFVDFGDEEFSRSEIARLEERRLTALEEQAETRLELGEHGLLADEMGDLVTQHPLRERLRTAHVRALYRAGRQSEALNSYCDLRDRLAEELGLDPRPELAALYQAILEQDPALEAVPSPVTTAARPPTNLPAPLTDLIGRDGETAEVRATLDARRLVTLTGPGGVGKTRVAVETATQLVDTFPDGVWLAEFAALDPSALTEVAEVVAAVLGVRDHPPASPVPMGPSSHEEPTPLTEWLVGVLHNKRLLLVLDNCEHAIEPVAKLSELLLRNAPGLRILATSQEPLGISGEQVRVVPPLELPSAAEQTESAALHRFSAVQLFVARAAAASGFTLDADNSAAVAAICQRLDGIPLALEMAATRVRALGVHELAARLDDRFHLLATGERDAPQRQRTLRAIIDWSWELLGDKERAVLRRLAVHSDGCTLAAAEELCATDGTDGTEVLDLLARLVDCSLVVMTDGTEGPRYRLLESVAAYCVERLEEAGELETIRLRHRRYYLDLAERAEPHLHGHAQRQWLRRLDAETANLRSALEGLVQQGDAVSAVRLANALTWYWNLRGRHGEAWRSLTTALSVEGEVPAAARAKATAWQAGFRLLIGGGGTDPVEERRAALQQYDEIDDPGGLARAELFLGSSLYGIGDLSVSEDLMDRALAAFRVLGDRWGTAAVLSTRSFQAKLRGDFAALKRNGEQSLALFRELGDHWGQLQAIAPLATLAEVMGDYEQAGRLHRDALRIAEDFKLWPEVSFTLSGLGRIALLTRNYVQAREFHERARRLAIEQSDKFGEQFAEIGLGLGARREGKFELAETHFRDVLELHRQMGYEPSIPSLILAELGFIAELRGDLEAARTAQLDGLTAALGSGDPRSVALALEGLAGVQAAAGHPGHAARLLGAGAAARESVGAPLPAGERGDVDRVTAKAEAIIGADAFAAEFERGRELDPDEYLSDPHTVMAAESRS</sequence>
<dbReference type="InterPro" id="IPR027417">
    <property type="entry name" value="P-loop_NTPase"/>
</dbReference>
<evidence type="ECO:0000256" key="2">
    <source>
        <dbReference type="ARBA" id="ARBA00023125"/>
    </source>
</evidence>
<dbReference type="Pfam" id="PF00486">
    <property type="entry name" value="Trans_reg_C"/>
    <property type="match status" value="1"/>
</dbReference>
<dbReference type="Gene3D" id="3.40.50.300">
    <property type="entry name" value="P-loop containing nucleotide triphosphate hydrolases"/>
    <property type="match status" value="1"/>
</dbReference>
<dbReference type="SUPFAM" id="SSF52540">
    <property type="entry name" value="P-loop containing nucleoside triphosphate hydrolases"/>
    <property type="match status" value="1"/>
</dbReference>
<comment type="similarity">
    <text evidence="1">Belongs to the AfsR/DnrI/RedD regulatory family.</text>
</comment>
<dbReference type="PRINTS" id="PR00364">
    <property type="entry name" value="DISEASERSIST"/>
</dbReference>
<dbReference type="SUPFAM" id="SSF48452">
    <property type="entry name" value="TPR-like"/>
    <property type="match status" value="2"/>
</dbReference>
<feature type="domain" description="OmpR/PhoB-type" evidence="4">
    <location>
        <begin position="1"/>
        <end position="96"/>
    </location>
</feature>
<dbReference type="RefSeq" id="WP_142001386.1">
    <property type="nucleotide sequence ID" value="NZ_VFML01000001.1"/>
</dbReference>
<dbReference type="GO" id="GO:0003677">
    <property type="term" value="F:DNA binding"/>
    <property type="evidence" value="ECO:0007669"/>
    <property type="project" value="UniProtKB-UniRule"/>
</dbReference>
<evidence type="ECO:0000256" key="3">
    <source>
        <dbReference type="PROSITE-ProRule" id="PRU01091"/>
    </source>
</evidence>
<dbReference type="Gene3D" id="1.25.40.10">
    <property type="entry name" value="Tetratricopeptide repeat domain"/>
    <property type="match status" value="3"/>
</dbReference>
<name>A0A542DS17_AMYCI</name>
<dbReference type="Pfam" id="PF25872">
    <property type="entry name" value="HTH_77"/>
    <property type="match status" value="1"/>
</dbReference>
<comment type="caution">
    <text evidence="5">The sequence shown here is derived from an EMBL/GenBank/DDBJ whole genome shotgun (WGS) entry which is preliminary data.</text>
</comment>
<dbReference type="GO" id="GO:0006355">
    <property type="term" value="P:regulation of DNA-templated transcription"/>
    <property type="evidence" value="ECO:0007669"/>
    <property type="project" value="InterPro"/>
</dbReference>
<dbReference type="InterPro" id="IPR001867">
    <property type="entry name" value="OmpR/PhoB-type_DNA-bd"/>
</dbReference>
<keyword evidence="2 3" id="KW-0238">DNA-binding</keyword>
<dbReference type="OrthoDB" id="9812579at2"/>
<evidence type="ECO:0000313" key="5">
    <source>
        <dbReference type="EMBL" id="TQJ05923.1"/>
    </source>
</evidence>
<accession>A0A542DS17</accession>
<dbReference type="PANTHER" id="PTHR47691:SF3">
    <property type="entry name" value="HTH-TYPE TRANSCRIPTIONAL REGULATOR RV0890C-RELATED"/>
    <property type="match status" value="1"/>
</dbReference>
<dbReference type="SMART" id="SM00862">
    <property type="entry name" value="Trans_reg_C"/>
    <property type="match status" value="1"/>
</dbReference>
<evidence type="ECO:0000313" key="6">
    <source>
        <dbReference type="Proteomes" id="UP000320876"/>
    </source>
</evidence>
<dbReference type="PROSITE" id="PS51755">
    <property type="entry name" value="OMPR_PHOB"/>
    <property type="match status" value="1"/>
</dbReference>
<reference evidence="5 6" key="1">
    <citation type="submission" date="2019-06" db="EMBL/GenBank/DDBJ databases">
        <title>Sequencing the genomes of 1000 actinobacteria strains.</title>
        <authorList>
            <person name="Klenk H.-P."/>
        </authorList>
    </citation>
    <scope>NUCLEOTIDE SEQUENCE [LARGE SCALE GENOMIC DNA]</scope>
    <source>
        <strain evidence="5 6">DSM 45679</strain>
    </source>
</reference>
<feature type="DNA-binding region" description="OmpR/PhoB-type" evidence="3">
    <location>
        <begin position="1"/>
        <end position="96"/>
    </location>
</feature>
<dbReference type="GO" id="GO:0000160">
    <property type="term" value="P:phosphorelay signal transduction system"/>
    <property type="evidence" value="ECO:0007669"/>
    <property type="project" value="InterPro"/>
</dbReference>
<dbReference type="InterPro" id="IPR058852">
    <property type="entry name" value="HTH_77"/>
</dbReference>
<dbReference type="InterPro" id="IPR016032">
    <property type="entry name" value="Sig_transdc_resp-reg_C-effctor"/>
</dbReference>
<dbReference type="Gene3D" id="1.10.10.10">
    <property type="entry name" value="Winged helix-like DNA-binding domain superfamily/Winged helix DNA-binding domain"/>
    <property type="match status" value="1"/>
</dbReference>
<dbReference type="Pfam" id="PF13424">
    <property type="entry name" value="TPR_12"/>
    <property type="match status" value="1"/>
</dbReference>
<dbReference type="AlphaFoldDB" id="A0A542DS17"/>
<dbReference type="InterPro" id="IPR011990">
    <property type="entry name" value="TPR-like_helical_dom_sf"/>
</dbReference>
<keyword evidence="6" id="KW-1185">Reference proteome</keyword>
<organism evidence="5 6">
    <name type="scientific">Amycolatopsis cihanbeyliensis</name>
    <dbReference type="NCBI Taxonomy" id="1128664"/>
    <lineage>
        <taxon>Bacteria</taxon>
        <taxon>Bacillati</taxon>
        <taxon>Actinomycetota</taxon>
        <taxon>Actinomycetes</taxon>
        <taxon>Pseudonocardiales</taxon>
        <taxon>Pseudonocardiaceae</taxon>
        <taxon>Amycolatopsis</taxon>
    </lineage>
</organism>
<dbReference type="InterPro" id="IPR036388">
    <property type="entry name" value="WH-like_DNA-bd_sf"/>
</dbReference>
<protein>
    <submittedName>
        <fullName evidence="5">Putative ATPase</fullName>
    </submittedName>
</protein>
<dbReference type="PANTHER" id="PTHR47691">
    <property type="entry name" value="REGULATOR-RELATED"/>
    <property type="match status" value="1"/>
</dbReference>
<dbReference type="SMART" id="SM01043">
    <property type="entry name" value="BTAD"/>
    <property type="match status" value="1"/>
</dbReference>
<dbReference type="EMBL" id="VFML01000001">
    <property type="protein sequence ID" value="TQJ05923.1"/>
    <property type="molecule type" value="Genomic_DNA"/>
</dbReference>
<dbReference type="InterPro" id="IPR005158">
    <property type="entry name" value="BTAD"/>
</dbReference>
<dbReference type="Pfam" id="PF03704">
    <property type="entry name" value="BTAD"/>
    <property type="match status" value="1"/>
</dbReference>
<proteinExistence type="inferred from homology"/>
<dbReference type="SUPFAM" id="SSF46894">
    <property type="entry name" value="C-terminal effector domain of the bipartite response regulators"/>
    <property type="match status" value="1"/>
</dbReference>
<evidence type="ECO:0000256" key="1">
    <source>
        <dbReference type="ARBA" id="ARBA00005820"/>
    </source>
</evidence>